<dbReference type="EMBL" id="CP071503">
    <property type="protein sequence ID" value="QSX35323.1"/>
    <property type="molecule type" value="Genomic_DNA"/>
</dbReference>
<dbReference type="RefSeq" id="WP_207356517.1">
    <property type="nucleotide sequence ID" value="NZ_CP071503.1"/>
</dbReference>
<keyword evidence="4 11" id="KW-0378">Hydrolase</keyword>
<keyword evidence="8 11" id="KW-0238">DNA-binding</keyword>
<evidence type="ECO:0000313" key="15">
    <source>
        <dbReference type="Proteomes" id="UP000662770"/>
    </source>
</evidence>
<dbReference type="Pfam" id="PF21185">
    <property type="entry name" value="RecD_N"/>
    <property type="match status" value="1"/>
</dbReference>
<keyword evidence="7 11" id="KW-0067">ATP-binding</keyword>
<feature type="binding site" evidence="11">
    <location>
        <begin position="219"/>
        <end position="226"/>
    </location>
    <ligand>
        <name>ATP</name>
        <dbReference type="ChEBI" id="CHEBI:30616"/>
    </ligand>
</feature>
<feature type="domain" description="UvrD-like helicase C-terminal" evidence="12">
    <location>
        <begin position="592"/>
        <end position="639"/>
    </location>
</feature>
<keyword evidence="2 11" id="KW-0547">Nucleotide-binding</keyword>
<dbReference type="Gene3D" id="3.40.50.300">
    <property type="entry name" value="P-loop containing nucleotide triphosphate hydrolases"/>
    <property type="match status" value="3"/>
</dbReference>
<reference evidence="14 15" key="1">
    <citation type="submission" date="2021-03" db="EMBL/GenBank/DDBJ databases">
        <title>Novel species identification of genus Shewanella.</title>
        <authorList>
            <person name="Liu G."/>
            <person name="Zhang Q."/>
        </authorList>
    </citation>
    <scope>NUCLEOTIDE SEQUENCE [LARGE SCALE GENOMIC DNA]</scope>
    <source>
        <strain evidence="14 15">FJAT-51800</strain>
    </source>
</reference>
<dbReference type="Gene3D" id="1.10.10.1020">
    <property type="entry name" value="RecBCD complex, subunit RecD, N-terminal domain"/>
    <property type="match status" value="1"/>
</dbReference>
<dbReference type="GO" id="GO:0008854">
    <property type="term" value="F:exodeoxyribonuclease V activity"/>
    <property type="evidence" value="ECO:0007669"/>
    <property type="project" value="UniProtKB-EC"/>
</dbReference>
<keyword evidence="15" id="KW-1185">Reference proteome</keyword>
<dbReference type="PANTHER" id="PTHR43788">
    <property type="entry name" value="DNA2/NAM7 HELICASE FAMILY MEMBER"/>
    <property type="match status" value="1"/>
</dbReference>
<evidence type="ECO:0000256" key="9">
    <source>
        <dbReference type="ARBA" id="ARBA00023204"/>
    </source>
</evidence>
<dbReference type="InterPro" id="IPR041851">
    <property type="entry name" value="RecD_N_sf"/>
</dbReference>
<dbReference type="NCBIfam" id="TIGR01447">
    <property type="entry name" value="recD"/>
    <property type="match status" value="1"/>
</dbReference>
<evidence type="ECO:0000313" key="14">
    <source>
        <dbReference type="EMBL" id="QSX35323.1"/>
    </source>
</evidence>
<keyword evidence="6 11" id="KW-0269">Exonuclease</keyword>
<comment type="catalytic activity">
    <reaction evidence="11">
        <text>ATP + H2O = ADP + phosphate + H(+)</text>
        <dbReference type="Rhea" id="RHEA:13065"/>
        <dbReference type="ChEBI" id="CHEBI:15377"/>
        <dbReference type="ChEBI" id="CHEBI:15378"/>
        <dbReference type="ChEBI" id="CHEBI:30616"/>
        <dbReference type="ChEBI" id="CHEBI:43474"/>
        <dbReference type="ChEBI" id="CHEBI:456216"/>
        <dbReference type="EC" id="5.6.2.3"/>
    </reaction>
</comment>
<dbReference type="CDD" id="cd17933">
    <property type="entry name" value="DEXSc_RecD-like"/>
    <property type="match status" value="1"/>
</dbReference>
<evidence type="ECO:0000256" key="7">
    <source>
        <dbReference type="ARBA" id="ARBA00022840"/>
    </source>
</evidence>
<sequence>MSTYNLDIALHTNLPLTELLKVAEQQGVITALDRHFAIELCELSNEPNELLQLLLTLLSKQLSSQHSCLPLQHIEFANPLGLRPQATITEDAPAPYCAIACQSDVATAPQQLATLLAQSSLVWCPNLGEEEDPLNRPLVLEQQRLYLRRYWRYEKSVADRLLSLATDSDIAVQLDGEPRFMQQVSALLDGLFPNHATDIDWQKIAAATTLSRNLSVITGGPGTGKTTTVTKVLLLLMHLQPALRLRLVAPTGKAAARLSESIKGSKARLQAELTGELESLLPALHAIPEEAATIHRLLGVIPDDSRFRHHQNNPLVLDLLIVDEASMVDLPLMAKLLDALPEKARLILLGDQDQLASVEAGAVLADICHGLRDGHQWRMQYSHQQSSRLSQLCGVKIPAGTRSEPLGDSLCMLRHSHRFKDDAGIGVLAAAVNNGTVNKAKEVWAKQYPELTWFEQQSSITAERALLKHCVEQYRPYLALAQQQAEPHQVLRAYNQFRVLSAMRTGEYGVDGLNLIITRQLAQAKLIVPSQEFYSGRPIIIRSNDYNLGLFNGDIGIILQDPSNQRLMAWFERADGSMMKVLPARLPSHDSCFAMTVHKSQGSEFAAVTMILPPNPRGAQMQLLCRELLYTAITRAKTHFSCSGTEPVFNLAVKQLTLRASGLASRLWSSH</sequence>
<keyword evidence="9 11" id="KW-0234">DNA repair</keyword>
<dbReference type="Proteomes" id="UP000662770">
    <property type="component" value="Chromosome"/>
</dbReference>
<comment type="miscellaneous">
    <text evidence="11">In the RecBCD complex, RecB has a slow 3'-5' helicase, an exonuclease activity and loads RecA onto ssDNA, RecD has a fast 5'-3' helicase activity, while RecC stimulates the ATPase and processivity of the RecB helicase and contributes to recognition of the Chi site.</text>
</comment>
<dbReference type="InterPro" id="IPR027785">
    <property type="entry name" value="UvrD-like_helicase_C"/>
</dbReference>
<keyword evidence="1 11" id="KW-0540">Nuclease</keyword>
<proteinExistence type="inferred from homology"/>
<dbReference type="InterPro" id="IPR050534">
    <property type="entry name" value="Coronavir_polyprotein_1ab"/>
</dbReference>
<evidence type="ECO:0000259" key="12">
    <source>
        <dbReference type="Pfam" id="PF13538"/>
    </source>
</evidence>
<evidence type="ECO:0000256" key="4">
    <source>
        <dbReference type="ARBA" id="ARBA00022801"/>
    </source>
</evidence>
<dbReference type="EC" id="5.6.2.3" evidence="11"/>
<evidence type="ECO:0000256" key="3">
    <source>
        <dbReference type="ARBA" id="ARBA00022763"/>
    </source>
</evidence>
<comment type="function">
    <text evidence="11">A helicase/nuclease that prepares dsDNA breaks (DSB) for recombinational DNA repair. Binds to DSBs and unwinds DNA via a highly rapid and processive ATP-dependent bidirectional helicase activity. Unwinds dsDNA until it encounters a Chi (crossover hotspot instigator) sequence from the 3' direction. Cuts ssDNA a few nucleotides 3' to the Chi site. The properties and activities of the enzyme are changed at Chi. The Chi-altered holoenzyme produces a long 3'-ssDNA overhang and facilitates RecA-binding to the ssDNA for homologous DNA recombination and repair. Holoenzyme degrades any linearized DNA that is unable to undergo homologous recombination. In the holoenzyme this subunit has ssDNA-dependent ATPase and 5'-3' helicase activity. When added to pre-assembled RecBC greatly stimulates nuclease activity and augments holoenzyme processivity. Negatively regulates the RecA-loading ability of RecBCD.</text>
</comment>
<accession>A0ABX7QWW8</accession>
<dbReference type="InterPro" id="IPR006344">
    <property type="entry name" value="RecD"/>
</dbReference>
<dbReference type="Pfam" id="PF13245">
    <property type="entry name" value="AAA_19"/>
    <property type="match status" value="1"/>
</dbReference>
<dbReference type="InterPro" id="IPR049550">
    <property type="entry name" value="RecD_N"/>
</dbReference>
<evidence type="ECO:0000256" key="8">
    <source>
        <dbReference type="ARBA" id="ARBA00023125"/>
    </source>
</evidence>
<dbReference type="CDD" id="cd18809">
    <property type="entry name" value="SF1_C_RecD"/>
    <property type="match status" value="1"/>
</dbReference>
<keyword evidence="3 11" id="KW-0227">DNA damage</keyword>
<protein>
    <recommendedName>
        <fullName evidence="11">RecBCD enzyme subunit RecD</fullName>
        <ecNumber evidence="11">5.6.2.3</ecNumber>
    </recommendedName>
    <alternativeName>
        <fullName evidence="11">DNA 5'-3' helicase subunit RecD</fullName>
    </alternativeName>
    <alternativeName>
        <fullName evidence="11">Exonuclease V subunit RecD</fullName>
        <shortName evidence="11">ExoV subunit RecD</shortName>
    </alternativeName>
    <alternativeName>
        <fullName evidence="11">Helicase/nuclease RecBCD subunit RecD</fullName>
    </alternativeName>
</protein>
<comment type="similarity">
    <text evidence="11">Belongs to the RecD family.</text>
</comment>
<dbReference type="PANTHER" id="PTHR43788:SF6">
    <property type="entry name" value="DNA HELICASE B"/>
    <property type="match status" value="1"/>
</dbReference>
<dbReference type="Pfam" id="PF13538">
    <property type="entry name" value="UvrD_C_2"/>
    <property type="match status" value="1"/>
</dbReference>
<dbReference type="HAMAP" id="MF_01487">
    <property type="entry name" value="RecD"/>
    <property type="match status" value="1"/>
</dbReference>
<dbReference type="InterPro" id="IPR027417">
    <property type="entry name" value="P-loop_NTPase"/>
</dbReference>
<gene>
    <name evidence="11 14" type="primary">recD</name>
    <name evidence="14" type="ORF">JYB87_09075</name>
</gene>
<evidence type="ECO:0000256" key="10">
    <source>
        <dbReference type="ARBA" id="ARBA00023235"/>
    </source>
</evidence>
<organism evidence="14 15">
    <name type="scientific">Shewanella avicenniae</name>
    <dbReference type="NCBI Taxonomy" id="2814294"/>
    <lineage>
        <taxon>Bacteria</taxon>
        <taxon>Pseudomonadati</taxon>
        <taxon>Pseudomonadota</taxon>
        <taxon>Gammaproteobacteria</taxon>
        <taxon>Alteromonadales</taxon>
        <taxon>Shewanellaceae</taxon>
        <taxon>Shewanella</taxon>
    </lineage>
</organism>
<evidence type="ECO:0000256" key="1">
    <source>
        <dbReference type="ARBA" id="ARBA00022722"/>
    </source>
</evidence>
<evidence type="ECO:0000259" key="13">
    <source>
        <dbReference type="Pfam" id="PF21185"/>
    </source>
</evidence>
<evidence type="ECO:0000256" key="5">
    <source>
        <dbReference type="ARBA" id="ARBA00022806"/>
    </source>
</evidence>
<keyword evidence="5 11" id="KW-0347">Helicase</keyword>
<name>A0ABX7QWW8_9GAMM</name>
<evidence type="ECO:0000256" key="11">
    <source>
        <dbReference type="HAMAP-Rule" id="MF_01487"/>
    </source>
</evidence>
<keyword evidence="10 11" id="KW-0413">Isomerase</keyword>
<evidence type="ECO:0000256" key="6">
    <source>
        <dbReference type="ARBA" id="ARBA00022839"/>
    </source>
</evidence>
<evidence type="ECO:0000256" key="2">
    <source>
        <dbReference type="ARBA" id="ARBA00022741"/>
    </source>
</evidence>
<comment type="subunit">
    <text evidence="11">Heterotrimer of RecB, RecC and RecD. All subunits contribute to DNA-binding.</text>
</comment>
<dbReference type="SUPFAM" id="SSF52540">
    <property type="entry name" value="P-loop containing nucleoside triphosphate hydrolases"/>
    <property type="match status" value="2"/>
</dbReference>
<feature type="domain" description="RecBCD enzyme subunit RecD N-terminal" evidence="13">
    <location>
        <begin position="25"/>
        <end position="146"/>
    </location>
</feature>